<dbReference type="InterPro" id="IPR052053">
    <property type="entry name" value="IM_YidH-like"/>
</dbReference>
<gene>
    <name evidence="6" type="ORF">R1CP_07995</name>
</gene>
<protein>
    <submittedName>
        <fullName evidence="6">Uncharacterized protein</fullName>
    </submittedName>
</protein>
<dbReference type="PANTHER" id="PTHR34187:SF2">
    <property type="entry name" value="DUF202 DOMAIN-CONTAINING PROTEIN"/>
    <property type="match status" value="1"/>
</dbReference>
<evidence type="ECO:0000256" key="2">
    <source>
        <dbReference type="ARBA" id="ARBA00022475"/>
    </source>
</evidence>
<keyword evidence="3" id="KW-0812">Transmembrane</keyword>
<dbReference type="GO" id="GO:0005886">
    <property type="term" value="C:plasma membrane"/>
    <property type="evidence" value="ECO:0007669"/>
    <property type="project" value="UniProtKB-SubCell"/>
</dbReference>
<name>A0A1B1K123_RHOOP</name>
<reference evidence="6 7" key="1">
    <citation type="submission" date="2014-07" db="EMBL/GenBank/DDBJ databases">
        <authorList>
            <person name="Zhang J.E."/>
            <person name="Yang H."/>
            <person name="Guo J."/>
            <person name="Deng Z."/>
            <person name="Luo H."/>
            <person name="Luo M."/>
            <person name="Zhao B."/>
        </authorList>
    </citation>
    <scope>NUCLEOTIDE SEQUENCE [LARGE SCALE GENOMIC DNA]</scope>
    <source>
        <strain evidence="6 7">1CP</strain>
    </source>
</reference>
<evidence type="ECO:0000256" key="1">
    <source>
        <dbReference type="ARBA" id="ARBA00004651"/>
    </source>
</evidence>
<evidence type="ECO:0000313" key="6">
    <source>
        <dbReference type="EMBL" id="ANS26320.1"/>
    </source>
</evidence>
<evidence type="ECO:0000256" key="4">
    <source>
        <dbReference type="ARBA" id="ARBA00022989"/>
    </source>
</evidence>
<keyword evidence="5" id="KW-0472">Membrane</keyword>
<dbReference type="Proteomes" id="UP000186108">
    <property type="component" value="Chromosome"/>
</dbReference>
<organism evidence="6 7">
    <name type="scientific">Rhodococcus opacus</name>
    <name type="common">Nocardia opaca</name>
    <dbReference type="NCBI Taxonomy" id="37919"/>
    <lineage>
        <taxon>Bacteria</taxon>
        <taxon>Bacillati</taxon>
        <taxon>Actinomycetota</taxon>
        <taxon>Actinomycetes</taxon>
        <taxon>Mycobacteriales</taxon>
        <taxon>Nocardiaceae</taxon>
        <taxon>Rhodococcus</taxon>
    </lineage>
</organism>
<dbReference type="AlphaFoldDB" id="A0A1B1K123"/>
<comment type="subcellular location">
    <subcellularLocation>
        <location evidence="1">Cell membrane</location>
        <topology evidence="1">Multi-pass membrane protein</topology>
    </subcellularLocation>
</comment>
<dbReference type="InterPro" id="IPR003807">
    <property type="entry name" value="DUF202"/>
</dbReference>
<accession>A0A1B1K123</accession>
<proteinExistence type="predicted"/>
<evidence type="ECO:0000256" key="3">
    <source>
        <dbReference type="ARBA" id="ARBA00022692"/>
    </source>
</evidence>
<evidence type="ECO:0000313" key="7">
    <source>
        <dbReference type="Proteomes" id="UP000186108"/>
    </source>
</evidence>
<dbReference type="EMBL" id="CP009111">
    <property type="protein sequence ID" value="ANS26320.1"/>
    <property type="molecule type" value="Genomic_DNA"/>
</dbReference>
<dbReference type="PATRIC" id="fig|37919.13.peg.1642"/>
<keyword evidence="4" id="KW-1133">Transmembrane helix</keyword>
<dbReference type="RefSeq" id="WP_005257444.1">
    <property type="nucleotide sequence ID" value="NZ_CAJUXZ010000001.1"/>
</dbReference>
<dbReference type="PANTHER" id="PTHR34187">
    <property type="entry name" value="FGR18P"/>
    <property type="match status" value="1"/>
</dbReference>
<dbReference type="Pfam" id="PF02656">
    <property type="entry name" value="DUF202"/>
    <property type="match status" value="1"/>
</dbReference>
<keyword evidence="2" id="KW-1003">Cell membrane</keyword>
<evidence type="ECO:0000256" key="5">
    <source>
        <dbReference type="ARBA" id="ARBA00023136"/>
    </source>
</evidence>
<sequence>MRGIHLTDGDIVTSSPRRPARPGKTPLHEVGEHPDYRFTLANERTFLAWVRTALALMAAGVAVVQFVPGPTAIRHGLGFVLISLGGALSAVSYTHWERNERAMRLGEQLPYSPMPRLVAAMLALGALAALVLTVVDLVET</sequence>